<proteinExistence type="predicted"/>
<feature type="domain" description="Metallo-beta-lactamase" evidence="1">
    <location>
        <begin position="19"/>
        <end position="213"/>
    </location>
</feature>
<dbReference type="Gene3D" id="3.60.15.10">
    <property type="entry name" value="Ribonuclease Z/Hydroxyacylglutathione hydrolase-like"/>
    <property type="match status" value="1"/>
</dbReference>
<name>A0ABR6GZL3_9BURK</name>
<comment type="caution">
    <text evidence="2">The sequence shown here is derived from an EMBL/GenBank/DDBJ whole genome shotgun (WGS) entry which is preliminary data.</text>
</comment>
<accession>A0ABR6GZL3</accession>
<dbReference type="InterPro" id="IPR001279">
    <property type="entry name" value="Metallo-B-lactamas"/>
</dbReference>
<protein>
    <submittedName>
        <fullName evidence="2">Glyoxylase-like metal-dependent hydrolase (Beta-lactamase superfamily II)</fullName>
    </submittedName>
</protein>
<gene>
    <name evidence="2" type="ORF">FHS28_004618</name>
</gene>
<reference evidence="2 3" key="1">
    <citation type="submission" date="2020-08" db="EMBL/GenBank/DDBJ databases">
        <title>Genomic Encyclopedia of Type Strains, Phase III (KMG-III): the genomes of soil and plant-associated and newly described type strains.</title>
        <authorList>
            <person name="Whitman W."/>
        </authorList>
    </citation>
    <scope>NUCLEOTIDE SEQUENCE [LARGE SCALE GENOMIC DNA]</scope>
    <source>
        <strain evidence="2 3">CECT 7247</strain>
    </source>
</reference>
<dbReference type="SUPFAM" id="SSF56281">
    <property type="entry name" value="Metallo-hydrolase/oxidoreductase"/>
    <property type="match status" value="1"/>
</dbReference>
<dbReference type="InterPro" id="IPR050855">
    <property type="entry name" value="NDM-1-like"/>
</dbReference>
<dbReference type="Proteomes" id="UP000574369">
    <property type="component" value="Unassembled WGS sequence"/>
</dbReference>
<evidence type="ECO:0000313" key="3">
    <source>
        <dbReference type="Proteomes" id="UP000574369"/>
    </source>
</evidence>
<evidence type="ECO:0000259" key="1">
    <source>
        <dbReference type="SMART" id="SM00849"/>
    </source>
</evidence>
<organism evidence="2 3">
    <name type="scientific">Roseateles terrae</name>
    <dbReference type="NCBI Taxonomy" id="431060"/>
    <lineage>
        <taxon>Bacteria</taxon>
        <taxon>Pseudomonadati</taxon>
        <taxon>Pseudomonadota</taxon>
        <taxon>Betaproteobacteria</taxon>
        <taxon>Burkholderiales</taxon>
        <taxon>Sphaerotilaceae</taxon>
        <taxon>Roseateles</taxon>
    </lineage>
</organism>
<dbReference type="EMBL" id="JACHXO010000011">
    <property type="protein sequence ID" value="MBB3197191.1"/>
    <property type="molecule type" value="Genomic_DNA"/>
</dbReference>
<sequence length="326" mass="34576">MTADLRIPGVTVLERGWLSSNNVVLHAKGAGLGSASARKQAMVVDTGHISHAAQTLALLEAALSGDELVGIANTHLHSDHCGGNAAVSAKFKVPIWIPPGEFDAALAWDDSGLSFADTGQLAERFLPAGRLMPGSHLPPPFDQWQIHAAPGHDPASIILFELGSRTVISADALWENGFGIVFPELNGRDAFGEVEDSLDLIERLRPTLVIPGHGSPFVDVADALARARERLRYFRREPIRHAVHAAKALLVFHLMEVGGLDRTALIHWALQTPVYQRMWALVAGGSAAGGALSASEWVGQLADALLRAGHLSLKGNASGVNVLTAS</sequence>
<dbReference type="Pfam" id="PF00753">
    <property type="entry name" value="Lactamase_B"/>
    <property type="match status" value="1"/>
</dbReference>
<dbReference type="RefSeq" id="WP_088454480.1">
    <property type="nucleotide sequence ID" value="NZ_JACHXO010000011.1"/>
</dbReference>
<dbReference type="InterPro" id="IPR036866">
    <property type="entry name" value="RibonucZ/Hydroxyglut_hydro"/>
</dbReference>
<dbReference type="CDD" id="cd06262">
    <property type="entry name" value="metallo-hydrolase-like_MBL-fold"/>
    <property type="match status" value="1"/>
</dbReference>
<evidence type="ECO:0000313" key="2">
    <source>
        <dbReference type="EMBL" id="MBB3197191.1"/>
    </source>
</evidence>
<keyword evidence="3" id="KW-1185">Reference proteome</keyword>
<dbReference type="SMART" id="SM00849">
    <property type="entry name" value="Lactamase_B"/>
    <property type="match status" value="1"/>
</dbReference>
<dbReference type="PANTHER" id="PTHR42951">
    <property type="entry name" value="METALLO-BETA-LACTAMASE DOMAIN-CONTAINING"/>
    <property type="match status" value="1"/>
</dbReference>